<feature type="domain" description="Acyl-CoA oxidase/dehydrogenase middle" evidence="12">
    <location>
        <begin position="126"/>
        <end position="222"/>
    </location>
</feature>
<name>A0A0T6DPK7_9GAMM</name>
<feature type="domain" description="Acyl-CoA dehydrogenase/oxidase N-terminal" evidence="13">
    <location>
        <begin position="12"/>
        <end position="122"/>
    </location>
</feature>
<dbReference type="Gene3D" id="2.40.110.10">
    <property type="entry name" value="Butyryl-CoA Dehydrogenase, subunit A, domain 2"/>
    <property type="match status" value="1"/>
</dbReference>
<evidence type="ECO:0000256" key="5">
    <source>
        <dbReference type="ARBA" id="ARBA00022827"/>
    </source>
</evidence>
<evidence type="ECO:0000256" key="8">
    <source>
        <dbReference type="ARBA" id="ARBA00040394"/>
    </source>
</evidence>
<evidence type="ECO:0000313" key="14">
    <source>
        <dbReference type="EMBL" id="KRU21462.1"/>
    </source>
</evidence>
<dbReference type="Pfam" id="PF00441">
    <property type="entry name" value="Acyl-CoA_dh_1"/>
    <property type="match status" value="1"/>
</dbReference>
<evidence type="ECO:0000256" key="6">
    <source>
        <dbReference type="ARBA" id="ARBA00023002"/>
    </source>
</evidence>
<dbReference type="PROSITE" id="PS00073">
    <property type="entry name" value="ACYL_COA_DH_2"/>
    <property type="match status" value="1"/>
</dbReference>
<dbReference type="Pfam" id="PF02770">
    <property type="entry name" value="Acyl-CoA_dh_M"/>
    <property type="match status" value="1"/>
</dbReference>
<sequence>MSIEKFTPNWMTEEHQMVYDSALKMFQSWEPKDEQWRKNGMIDRAAWEEAGEMGFLCAAIPSEYGGGGGDFGHEAALIYAQTEANQSGFGGMVHSGIVAPYILAHGTEEQKQAWLPKMATGEYIGAIAMTEPGTGSDLQNIKTYAVKDGDDYIINGSKTFITNGQHANLILLACKTDREKGAQGVSLIIVETDNVEGFERGRNLDKIGLTSQDTSELFFSNVRVPQTNLLGTVEGMGFIQMMQELPRERLIIALSGVGSMKLAINLTLDYVKGREAFGKPIWKFQNTRFKMAECYADYLAASTMCDAAVDAMLDGKLSVPHASLIKYWVTEKQCEVIDECVQLFGGYGYMTEYPIARLYADARVQKIYGGTNEIMKELASRFM</sequence>
<evidence type="ECO:0000256" key="1">
    <source>
        <dbReference type="ARBA" id="ARBA00001974"/>
    </source>
</evidence>
<organism evidence="14 15">
    <name type="scientific">Psychrobacter piscatorii</name>
    <dbReference type="NCBI Taxonomy" id="554343"/>
    <lineage>
        <taxon>Bacteria</taxon>
        <taxon>Pseudomonadati</taxon>
        <taxon>Pseudomonadota</taxon>
        <taxon>Gammaproteobacteria</taxon>
        <taxon>Moraxellales</taxon>
        <taxon>Moraxellaceae</taxon>
        <taxon>Psychrobacter</taxon>
    </lineage>
</organism>
<proteinExistence type="inferred from homology"/>
<dbReference type="FunFam" id="2.40.110.10:FF:000002">
    <property type="entry name" value="Acyl-CoA dehydrogenase fadE12"/>
    <property type="match status" value="1"/>
</dbReference>
<dbReference type="GO" id="GO:0033539">
    <property type="term" value="P:fatty acid beta-oxidation using acyl-CoA dehydrogenase"/>
    <property type="evidence" value="ECO:0007669"/>
    <property type="project" value="TreeGrafter"/>
</dbReference>
<evidence type="ECO:0000259" key="11">
    <source>
        <dbReference type="Pfam" id="PF00441"/>
    </source>
</evidence>
<keyword evidence="5 10" id="KW-0274">FAD</keyword>
<comment type="function">
    <text evidence="7">Catalyzes the dehydrogenation at the alpha-beta position of ACP-bound acyl chains. This results in the introduction of a double bond in the lipidic chain, which is further transferred to the epsilon-amino group of lysine residue in the mycobactin core by MbtK.</text>
</comment>
<dbReference type="InterPro" id="IPR009100">
    <property type="entry name" value="AcylCoA_DH/oxidase_NM_dom_sf"/>
</dbReference>
<keyword evidence="15" id="KW-1185">Reference proteome</keyword>
<dbReference type="Gene3D" id="1.20.140.10">
    <property type="entry name" value="Butyryl-CoA Dehydrogenase, subunit A, domain 3"/>
    <property type="match status" value="1"/>
</dbReference>
<dbReference type="STRING" id="554343.AS194_12110"/>
<evidence type="ECO:0000256" key="2">
    <source>
        <dbReference type="ARBA" id="ARBA00005102"/>
    </source>
</evidence>
<dbReference type="RefSeq" id="WP_058025726.1">
    <property type="nucleotide sequence ID" value="NZ_LNDJ01000113.1"/>
</dbReference>
<evidence type="ECO:0000259" key="13">
    <source>
        <dbReference type="Pfam" id="PF02771"/>
    </source>
</evidence>
<dbReference type="InterPro" id="IPR009075">
    <property type="entry name" value="AcylCo_DH/oxidase_C"/>
</dbReference>
<dbReference type="PANTHER" id="PTHR48083:SF20">
    <property type="entry name" value="LONG-CHAIN SPECIFIC ACYL-COA DEHYDROGENASE, MITOCHONDRIAL"/>
    <property type="match status" value="1"/>
</dbReference>
<evidence type="ECO:0000256" key="10">
    <source>
        <dbReference type="RuleBase" id="RU362125"/>
    </source>
</evidence>
<dbReference type="AlphaFoldDB" id="A0A0T6DPK7"/>
<dbReference type="Pfam" id="PF02771">
    <property type="entry name" value="Acyl-CoA_dh_N"/>
    <property type="match status" value="1"/>
</dbReference>
<dbReference type="InterPro" id="IPR013786">
    <property type="entry name" value="AcylCoA_DH/ox_N"/>
</dbReference>
<keyword evidence="6 10" id="KW-0560">Oxidoreductase</keyword>
<dbReference type="SUPFAM" id="SSF56645">
    <property type="entry name" value="Acyl-CoA dehydrogenase NM domain-like"/>
    <property type="match status" value="1"/>
</dbReference>
<dbReference type="InterPro" id="IPR046373">
    <property type="entry name" value="Acyl-CoA_Oxase/DH_mid-dom_sf"/>
</dbReference>
<evidence type="ECO:0000259" key="12">
    <source>
        <dbReference type="Pfam" id="PF02770"/>
    </source>
</evidence>
<dbReference type="GO" id="GO:0003995">
    <property type="term" value="F:acyl-CoA dehydrogenase activity"/>
    <property type="evidence" value="ECO:0007669"/>
    <property type="project" value="InterPro"/>
</dbReference>
<dbReference type="GO" id="GO:0005737">
    <property type="term" value="C:cytoplasm"/>
    <property type="evidence" value="ECO:0007669"/>
    <property type="project" value="TreeGrafter"/>
</dbReference>
<evidence type="ECO:0000256" key="3">
    <source>
        <dbReference type="ARBA" id="ARBA00009347"/>
    </source>
</evidence>
<feature type="domain" description="Acyl-CoA dehydrogenase/oxidase C-terminal" evidence="11">
    <location>
        <begin position="235"/>
        <end position="381"/>
    </location>
</feature>
<evidence type="ECO:0000313" key="15">
    <source>
        <dbReference type="Proteomes" id="UP000051202"/>
    </source>
</evidence>
<dbReference type="InterPro" id="IPR036250">
    <property type="entry name" value="AcylCo_DH-like_C"/>
</dbReference>
<keyword evidence="4 10" id="KW-0285">Flavoprotein</keyword>
<reference evidence="14 15" key="1">
    <citation type="submission" date="2015-11" db="EMBL/GenBank/DDBJ databases">
        <title>Permanent draft genome of Psychrobacter piscatorii LQ58.</title>
        <authorList>
            <person name="Zhou M."/>
            <person name="Dong B."/>
            <person name="Liu Q."/>
        </authorList>
    </citation>
    <scope>NUCLEOTIDE SEQUENCE [LARGE SCALE GENOMIC DNA]</scope>
    <source>
        <strain evidence="14 15">LQ58</strain>
    </source>
</reference>
<dbReference type="EMBL" id="LNDJ01000113">
    <property type="protein sequence ID" value="KRU21462.1"/>
    <property type="molecule type" value="Genomic_DNA"/>
</dbReference>
<dbReference type="InterPro" id="IPR006089">
    <property type="entry name" value="Acyl-CoA_DH_CS"/>
</dbReference>
<comment type="similarity">
    <text evidence="3 10">Belongs to the acyl-CoA dehydrogenase family.</text>
</comment>
<protein>
    <recommendedName>
        <fullName evidence="8">Acyl-[acyl-carrier-protein] dehydrogenase MbtN</fullName>
    </recommendedName>
    <alternativeName>
        <fullName evidence="9">Mycobactin synthase protein N</fullName>
    </alternativeName>
</protein>
<comment type="pathway">
    <text evidence="2">Siderophore biosynthesis; mycobactin biosynthesis.</text>
</comment>
<dbReference type="Proteomes" id="UP000051202">
    <property type="component" value="Unassembled WGS sequence"/>
</dbReference>
<evidence type="ECO:0000256" key="7">
    <source>
        <dbReference type="ARBA" id="ARBA00037085"/>
    </source>
</evidence>
<dbReference type="InterPro" id="IPR037069">
    <property type="entry name" value="AcylCoA_DH/ox_N_sf"/>
</dbReference>
<evidence type="ECO:0000256" key="9">
    <source>
        <dbReference type="ARBA" id="ARBA00042660"/>
    </source>
</evidence>
<comment type="cofactor">
    <cofactor evidence="1 10">
        <name>FAD</name>
        <dbReference type="ChEBI" id="CHEBI:57692"/>
    </cofactor>
</comment>
<dbReference type="InterPro" id="IPR006091">
    <property type="entry name" value="Acyl-CoA_Oxase/DH_mid-dom"/>
</dbReference>
<dbReference type="Gene3D" id="1.10.540.10">
    <property type="entry name" value="Acyl-CoA dehydrogenase/oxidase, N-terminal domain"/>
    <property type="match status" value="1"/>
</dbReference>
<gene>
    <name evidence="14" type="ORF">AS194_12110</name>
</gene>
<evidence type="ECO:0000256" key="4">
    <source>
        <dbReference type="ARBA" id="ARBA00022630"/>
    </source>
</evidence>
<comment type="caution">
    <text evidence="14">The sequence shown here is derived from an EMBL/GenBank/DDBJ whole genome shotgun (WGS) entry which is preliminary data.</text>
</comment>
<dbReference type="SUPFAM" id="SSF47203">
    <property type="entry name" value="Acyl-CoA dehydrogenase C-terminal domain-like"/>
    <property type="match status" value="1"/>
</dbReference>
<accession>A0A0T6DPK7</accession>
<dbReference type="FunFam" id="1.20.140.10:FF:000001">
    <property type="entry name" value="Acyl-CoA dehydrogenase"/>
    <property type="match status" value="1"/>
</dbReference>
<dbReference type="GO" id="GO:0050660">
    <property type="term" value="F:flavin adenine dinucleotide binding"/>
    <property type="evidence" value="ECO:0007669"/>
    <property type="project" value="InterPro"/>
</dbReference>
<dbReference type="PANTHER" id="PTHR48083">
    <property type="entry name" value="MEDIUM-CHAIN SPECIFIC ACYL-COA DEHYDROGENASE, MITOCHONDRIAL-RELATED"/>
    <property type="match status" value="1"/>
</dbReference>
<dbReference type="InterPro" id="IPR050741">
    <property type="entry name" value="Acyl-CoA_dehydrogenase"/>
</dbReference>